<dbReference type="InterPro" id="IPR006935">
    <property type="entry name" value="Helicase/UvrB_N"/>
</dbReference>
<dbReference type="GO" id="GO:0005524">
    <property type="term" value="F:ATP binding"/>
    <property type="evidence" value="ECO:0007669"/>
    <property type="project" value="InterPro"/>
</dbReference>
<dbReference type="InterPro" id="IPR014001">
    <property type="entry name" value="Helicase_ATP-bd"/>
</dbReference>
<dbReference type="STRING" id="329046.A0A1Y2CU10"/>
<dbReference type="InterPro" id="IPR050742">
    <property type="entry name" value="Helicase_Restrict-Modif_Enz"/>
</dbReference>
<evidence type="ECO:0000313" key="3">
    <source>
        <dbReference type="EMBL" id="ORY50324.1"/>
    </source>
</evidence>
<dbReference type="OrthoDB" id="16911at2759"/>
<dbReference type="GO" id="GO:0000403">
    <property type="term" value="F:Y-form DNA binding"/>
    <property type="evidence" value="ECO:0007669"/>
    <property type="project" value="TreeGrafter"/>
</dbReference>
<dbReference type="EMBL" id="MCGO01000007">
    <property type="protein sequence ID" value="ORY50324.1"/>
    <property type="molecule type" value="Genomic_DNA"/>
</dbReference>
<keyword evidence="1" id="KW-0347">Helicase</keyword>
<reference evidence="3 4" key="1">
    <citation type="submission" date="2016-07" db="EMBL/GenBank/DDBJ databases">
        <title>Pervasive Adenine N6-methylation of Active Genes in Fungi.</title>
        <authorList>
            <consortium name="DOE Joint Genome Institute"/>
            <person name="Mondo S.J."/>
            <person name="Dannebaum R.O."/>
            <person name="Kuo R.C."/>
            <person name="Labutti K."/>
            <person name="Haridas S."/>
            <person name="Kuo A."/>
            <person name="Salamov A."/>
            <person name="Ahrendt S.R."/>
            <person name="Lipzen A."/>
            <person name="Sullivan W."/>
            <person name="Andreopoulos W.B."/>
            <person name="Clum A."/>
            <person name="Lindquist E."/>
            <person name="Daum C."/>
            <person name="Ramamoorthy G.K."/>
            <person name="Gryganskyi A."/>
            <person name="Culley D."/>
            <person name="Magnuson J.K."/>
            <person name="James T.Y."/>
            <person name="O'Malley M.A."/>
            <person name="Stajich J.E."/>
            <person name="Spatafora J.W."/>
            <person name="Visel A."/>
            <person name="Grigoriev I.V."/>
        </authorList>
    </citation>
    <scope>NUCLEOTIDE SEQUENCE [LARGE SCALE GENOMIC DNA]</scope>
    <source>
        <strain evidence="3 4">JEL800</strain>
    </source>
</reference>
<evidence type="ECO:0000313" key="4">
    <source>
        <dbReference type="Proteomes" id="UP000193642"/>
    </source>
</evidence>
<dbReference type="SUPFAM" id="SSF52540">
    <property type="entry name" value="P-loop containing nucleoside triphosphate hydrolases"/>
    <property type="match status" value="1"/>
</dbReference>
<dbReference type="Proteomes" id="UP000193642">
    <property type="component" value="Unassembled WGS sequence"/>
</dbReference>
<evidence type="ECO:0000259" key="2">
    <source>
        <dbReference type="PROSITE" id="PS51192"/>
    </source>
</evidence>
<organism evidence="3 4">
    <name type="scientific">Rhizoclosmatium globosum</name>
    <dbReference type="NCBI Taxonomy" id="329046"/>
    <lineage>
        <taxon>Eukaryota</taxon>
        <taxon>Fungi</taxon>
        <taxon>Fungi incertae sedis</taxon>
        <taxon>Chytridiomycota</taxon>
        <taxon>Chytridiomycota incertae sedis</taxon>
        <taxon>Chytridiomycetes</taxon>
        <taxon>Chytridiales</taxon>
        <taxon>Chytriomycetaceae</taxon>
        <taxon>Rhizoclosmatium</taxon>
    </lineage>
</organism>
<dbReference type="GO" id="GO:0061749">
    <property type="term" value="F:forked DNA-dependent helicase activity"/>
    <property type="evidence" value="ECO:0007669"/>
    <property type="project" value="TreeGrafter"/>
</dbReference>
<dbReference type="GO" id="GO:0005759">
    <property type="term" value="C:mitochondrial matrix"/>
    <property type="evidence" value="ECO:0007669"/>
    <property type="project" value="TreeGrafter"/>
</dbReference>
<dbReference type="GO" id="GO:0016787">
    <property type="term" value="F:hydrolase activity"/>
    <property type="evidence" value="ECO:0007669"/>
    <property type="project" value="UniProtKB-KW"/>
</dbReference>
<proteinExistence type="predicted"/>
<keyword evidence="1" id="KW-0547">Nucleotide-binding</keyword>
<comment type="caution">
    <text evidence="3">The sequence shown here is derived from an EMBL/GenBank/DDBJ whole genome shotgun (WGS) entry which is preliminary data.</text>
</comment>
<dbReference type="PANTHER" id="PTHR47396">
    <property type="entry name" value="TYPE I RESTRICTION ENZYME ECOKI R PROTEIN"/>
    <property type="match status" value="1"/>
</dbReference>
<sequence length="255" mass="28615">MKCTFRIRLHRFSTQILPKPLETPTHVLRDYQRECIDTSLRRLKEGVRRQAVSLPVGSGKTVIFANLIKALQTPETCPTATKALVLAHRTELLSQAAAQIRRVMPDCKILLEQGRKMPTVKEINECDIVVASVPTLGHATSKRVDRFDPNLFKCIIIDEAHHASATTYHRLLKKIGALSDDSHILVWGCSATLRRHDGRSLDPIFQSVVYHKSFLEMIQKEYLCNLLITTVKTSVVLTDVQNVAGDSMQPNSPIA</sequence>
<keyword evidence="1" id="KW-0067">ATP-binding</keyword>
<dbReference type="InterPro" id="IPR027417">
    <property type="entry name" value="P-loop_NTPase"/>
</dbReference>
<dbReference type="SMART" id="SM00487">
    <property type="entry name" value="DEXDc"/>
    <property type="match status" value="1"/>
</dbReference>
<dbReference type="PANTHER" id="PTHR47396:SF1">
    <property type="entry name" value="ATP-DEPENDENT HELICASE IRC3-RELATED"/>
    <property type="match status" value="1"/>
</dbReference>
<feature type="domain" description="Helicase ATP-binding" evidence="2">
    <location>
        <begin position="41"/>
        <end position="211"/>
    </location>
</feature>
<protein>
    <submittedName>
        <fullName evidence="3">p-loop containing nucleoside triphosphate hydrolase protein</fullName>
    </submittedName>
</protein>
<dbReference type="GO" id="GO:0070125">
    <property type="term" value="P:mitochondrial translational elongation"/>
    <property type="evidence" value="ECO:0007669"/>
    <property type="project" value="TreeGrafter"/>
</dbReference>
<accession>A0A1Y2CU10</accession>
<gene>
    <name evidence="3" type="ORF">BCR33DRAFT_526437</name>
</gene>
<dbReference type="AlphaFoldDB" id="A0A1Y2CU10"/>
<dbReference type="GO" id="GO:0032042">
    <property type="term" value="P:mitochondrial DNA metabolic process"/>
    <property type="evidence" value="ECO:0007669"/>
    <property type="project" value="TreeGrafter"/>
</dbReference>
<keyword evidence="4" id="KW-1185">Reference proteome</keyword>
<dbReference type="GO" id="GO:0036121">
    <property type="term" value="F:double-stranded DNA helicase activity"/>
    <property type="evidence" value="ECO:0007669"/>
    <property type="project" value="TreeGrafter"/>
</dbReference>
<name>A0A1Y2CU10_9FUNG</name>
<dbReference type="Gene3D" id="3.40.50.300">
    <property type="entry name" value="P-loop containing nucleotide triphosphate hydrolases"/>
    <property type="match status" value="1"/>
</dbReference>
<evidence type="ECO:0000256" key="1">
    <source>
        <dbReference type="ARBA" id="ARBA00022806"/>
    </source>
</evidence>
<dbReference type="Pfam" id="PF04851">
    <property type="entry name" value="ResIII"/>
    <property type="match status" value="1"/>
</dbReference>
<keyword evidence="3" id="KW-0378">Hydrolase</keyword>
<dbReference type="PROSITE" id="PS51192">
    <property type="entry name" value="HELICASE_ATP_BIND_1"/>
    <property type="match status" value="1"/>
</dbReference>